<accession>A0AAJ5W6A7</accession>
<feature type="domain" description="SusD-like N-terminal" evidence="7">
    <location>
        <begin position="99"/>
        <end position="221"/>
    </location>
</feature>
<evidence type="ECO:0000256" key="4">
    <source>
        <dbReference type="ARBA" id="ARBA00023136"/>
    </source>
</evidence>
<comment type="subcellular location">
    <subcellularLocation>
        <location evidence="1">Cell outer membrane</location>
    </subcellularLocation>
</comment>
<reference evidence="8" key="1">
    <citation type="submission" date="2023-03" db="EMBL/GenBank/DDBJ databases">
        <title>Andean soil-derived lignocellulolytic bacterial consortium as a source of novel taxa and putative plastic-active enzymes.</title>
        <authorList>
            <person name="Diaz-Garcia L."/>
            <person name="Chuvochina M."/>
            <person name="Feuerriegel G."/>
            <person name="Bunk B."/>
            <person name="Sproer C."/>
            <person name="Streit W.R."/>
            <person name="Rodriguez L.M."/>
            <person name="Overmann J."/>
            <person name="Jimenez D.J."/>
        </authorList>
    </citation>
    <scope>NUCLEOTIDE SEQUENCE</scope>
    <source>
        <strain evidence="8">MAG 3858</strain>
    </source>
</reference>
<comment type="similarity">
    <text evidence="2">Belongs to the SusD family.</text>
</comment>
<dbReference type="InterPro" id="IPR012944">
    <property type="entry name" value="SusD_RagB_dom"/>
</dbReference>
<evidence type="ECO:0000259" key="6">
    <source>
        <dbReference type="Pfam" id="PF07980"/>
    </source>
</evidence>
<dbReference type="Pfam" id="PF07980">
    <property type="entry name" value="SusD_RagB"/>
    <property type="match status" value="1"/>
</dbReference>
<dbReference type="InterPro" id="IPR011990">
    <property type="entry name" value="TPR-like_helical_dom_sf"/>
</dbReference>
<dbReference type="PROSITE" id="PS51257">
    <property type="entry name" value="PROKAR_LIPOPROTEIN"/>
    <property type="match status" value="1"/>
</dbReference>
<gene>
    <name evidence="8" type="ORF">P0Y49_13300</name>
</gene>
<organism evidence="8 9">
    <name type="scientific">Candidatus Pedobacter colombiensis</name>
    <dbReference type="NCBI Taxonomy" id="3121371"/>
    <lineage>
        <taxon>Bacteria</taxon>
        <taxon>Pseudomonadati</taxon>
        <taxon>Bacteroidota</taxon>
        <taxon>Sphingobacteriia</taxon>
        <taxon>Sphingobacteriales</taxon>
        <taxon>Sphingobacteriaceae</taxon>
        <taxon>Pedobacter</taxon>
    </lineage>
</organism>
<keyword evidence="3" id="KW-0732">Signal</keyword>
<evidence type="ECO:0000256" key="3">
    <source>
        <dbReference type="ARBA" id="ARBA00022729"/>
    </source>
</evidence>
<evidence type="ECO:0000313" key="9">
    <source>
        <dbReference type="Proteomes" id="UP001214530"/>
    </source>
</evidence>
<dbReference type="Gene3D" id="1.25.40.390">
    <property type="match status" value="1"/>
</dbReference>
<proteinExistence type="inferred from homology"/>
<dbReference type="Proteomes" id="UP001214530">
    <property type="component" value="Chromosome"/>
</dbReference>
<dbReference type="SUPFAM" id="SSF48452">
    <property type="entry name" value="TPR-like"/>
    <property type="match status" value="1"/>
</dbReference>
<evidence type="ECO:0000256" key="5">
    <source>
        <dbReference type="ARBA" id="ARBA00023237"/>
    </source>
</evidence>
<dbReference type="GO" id="GO:0009279">
    <property type="term" value="C:cell outer membrane"/>
    <property type="evidence" value="ECO:0007669"/>
    <property type="project" value="UniProtKB-SubCell"/>
</dbReference>
<evidence type="ECO:0000259" key="7">
    <source>
        <dbReference type="Pfam" id="PF14322"/>
    </source>
</evidence>
<name>A0AAJ5W6A7_9SPHI</name>
<evidence type="ECO:0000313" key="8">
    <source>
        <dbReference type="EMBL" id="WEK17774.1"/>
    </source>
</evidence>
<dbReference type="Pfam" id="PF14322">
    <property type="entry name" value="SusD-like_3"/>
    <property type="match status" value="1"/>
</dbReference>
<evidence type="ECO:0000256" key="1">
    <source>
        <dbReference type="ARBA" id="ARBA00004442"/>
    </source>
</evidence>
<feature type="domain" description="RagB/SusD" evidence="6">
    <location>
        <begin position="367"/>
        <end position="586"/>
    </location>
</feature>
<dbReference type="InterPro" id="IPR033985">
    <property type="entry name" value="SusD-like_N"/>
</dbReference>
<evidence type="ECO:0000256" key="2">
    <source>
        <dbReference type="ARBA" id="ARBA00006275"/>
    </source>
</evidence>
<protein>
    <submittedName>
        <fullName evidence="8">RagB/SusD family nutrient uptake outer membrane protein</fullName>
    </submittedName>
</protein>
<sequence length="592" mass="66228">MKNKKIIACIFCFLGMVSLTGCKKFLLQTSDTQKEAGQSFRTIEDLRASTAFLYTAPWSKFHRDVPAITDGRANNLYIDGVTGTLASISLFAESSNFVEFGVVWSGAYVAITQSDYIIKDYVPMAIANGVDATKAKACEGEARFMRGTGYWYLAMLWHDVPIIDDPRDQVLNTIIAPNRFEDILQYAINDLTSAVELLPATDTKGRVTKYSAKAMLARLCLTAANYAQGNRFSTDYLTRNNVGSNNELAEKYYNQVKTLTESVITESSYDILDDYEDLFKTQNNNNREVLFGVQYPSGLTDADLRNAVSEKLAYNAEVTGNLANSSSLFVSYDMLKWFVDDGALSRLRGSVCIPGQNYSYLGTQLPAGSWTVPVSTSSRTKCSLKKYMVGSTKDTDGAAVKGNSGLIPAVIRMAEVYLMYTEAAMGLTDQTSDAKALSYFNKVRKRAFKLNINDFVPYTIVTKNTLLKERRLEFFYEGLYWPDLVRRSFYDMNWVLSFLNNKLKDSNASTEFTSWTSYSYTYDPTKYATTGGWNSSPRQQAGYIPQQVVHNVPEGSYVHAVGAKSNIWAFPYPSIESSANPKLNSEPVKYQF</sequence>
<keyword evidence="4" id="KW-0472">Membrane</keyword>
<dbReference type="AlphaFoldDB" id="A0AAJ5W6A7"/>
<keyword evidence="5" id="KW-0998">Cell outer membrane</keyword>
<dbReference type="EMBL" id="CP119313">
    <property type="protein sequence ID" value="WEK17774.1"/>
    <property type="molecule type" value="Genomic_DNA"/>
</dbReference>